<dbReference type="GO" id="GO:0005886">
    <property type="term" value="C:plasma membrane"/>
    <property type="evidence" value="ECO:0007669"/>
    <property type="project" value="UniProtKB-SubCell"/>
</dbReference>
<dbReference type="EMBL" id="CAFAAG010000133">
    <property type="protein sequence ID" value="CAB4801527.1"/>
    <property type="molecule type" value="Genomic_DNA"/>
</dbReference>
<feature type="domain" description="ABC3 transporter permease C-terminal" evidence="8">
    <location>
        <begin position="272"/>
        <end position="393"/>
    </location>
</feature>
<feature type="domain" description="ABC3 transporter permease C-terminal" evidence="8">
    <location>
        <begin position="722"/>
        <end position="837"/>
    </location>
</feature>
<dbReference type="InterPro" id="IPR003838">
    <property type="entry name" value="ABC3_permease_C"/>
</dbReference>
<comment type="similarity">
    <text evidence="6">Belongs to the ABC-4 integral membrane protein family.</text>
</comment>
<comment type="subcellular location">
    <subcellularLocation>
        <location evidence="1">Cell membrane</location>
        <topology evidence="1">Multi-pass membrane protein</topology>
    </subcellularLocation>
</comment>
<evidence type="ECO:0000259" key="8">
    <source>
        <dbReference type="Pfam" id="PF02687"/>
    </source>
</evidence>
<dbReference type="InterPro" id="IPR025857">
    <property type="entry name" value="MacB_PCD"/>
</dbReference>
<name>A0A6J6Y7B1_9ZZZZ</name>
<dbReference type="Pfam" id="PF12704">
    <property type="entry name" value="MacB_PCD"/>
    <property type="match status" value="2"/>
</dbReference>
<feature type="domain" description="MacB-like periplasmic core" evidence="9">
    <location>
        <begin position="494"/>
        <end position="686"/>
    </location>
</feature>
<feature type="transmembrane region" description="Helical" evidence="7">
    <location>
        <begin position="494"/>
        <end position="514"/>
    </location>
</feature>
<feature type="transmembrane region" description="Helical" evidence="7">
    <location>
        <begin position="412"/>
        <end position="431"/>
    </location>
</feature>
<feature type="transmembrane region" description="Helical" evidence="7">
    <location>
        <begin position="771"/>
        <end position="796"/>
    </location>
</feature>
<reference evidence="10" key="1">
    <citation type="submission" date="2020-05" db="EMBL/GenBank/DDBJ databases">
        <authorList>
            <person name="Chiriac C."/>
            <person name="Salcher M."/>
            <person name="Ghai R."/>
            <person name="Kavagutti S V."/>
        </authorList>
    </citation>
    <scope>NUCLEOTIDE SEQUENCE</scope>
</reference>
<dbReference type="AlphaFoldDB" id="A0A6J6Y7B1"/>
<evidence type="ECO:0000256" key="1">
    <source>
        <dbReference type="ARBA" id="ARBA00004651"/>
    </source>
</evidence>
<protein>
    <submittedName>
        <fullName evidence="10">Unannotated protein</fullName>
    </submittedName>
</protein>
<dbReference type="Pfam" id="PF02687">
    <property type="entry name" value="FtsX"/>
    <property type="match status" value="2"/>
</dbReference>
<dbReference type="PANTHER" id="PTHR30572:SF4">
    <property type="entry name" value="ABC TRANSPORTER PERMEASE YTRF"/>
    <property type="match status" value="1"/>
</dbReference>
<evidence type="ECO:0000256" key="2">
    <source>
        <dbReference type="ARBA" id="ARBA00022475"/>
    </source>
</evidence>
<proteinExistence type="inferred from homology"/>
<feature type="transmembrane region" description="Helical" evidence="7">
    <location>
        <begin position="808"/>
        <end position="830"/>
    </location>
</feature>
<gene>
    <name evidence="10" type="ORF">UFOPK2975_01280</name>
</gene>
<evidence type="ECO:0000256" key="4">
    <source>
        <dbReference type="ARBA" id="ARBA00022989"/>
    </source>
</evidence>
<evidence type="ECO:0000256" key="5">
    <source>
        <dbReference type="ARBA" id="ARBA00023136"/>
    </source>
</evidence>
<feature type="transmembrane region" description="Helical" evidence="7">
    <location>
        <begin position="718"/>
        <end position="743"/>
    </location>
</feature>
<organism evidence="10">
    <name type="scientific">freshwater metagenome</name>
    <dbReference type="NCBI Taxonomy" id="449393"/>
    <lineage>
        <taxon>unclassified sequences</taxon>
        <taxon>metagenomes</taxon>
        <taxon>ecological metagenomes</taxon>
    </lineage>
</organism>
<feature type="transmembrane region" description="Helical" evidence="7">
    <location>
        <begin position="437"/>
        <end position="457"/>
    </location>
</feature>
<feature type="domain" description="MacB-like periplasmic core" evidence="9">
    <location>
        <begin position="17"/>
        <end position="235"/>
    </location>
</feature>
<evidence type="ECO:0000256" key="7">
    <source>
        <dbReference type="SAM" id="Phobius"/>
    </source>
</evidence>
<feature type="transmembrane region" description="Helical" evidence="7">
    <location>
        <begin position="366"/>
        <end position="386"/>
    </location>
</feature>
<evidence type="ECO:0000259" key="9">
    <source>
        <dbReference type="Pfam" id="PF12704"/>
    </source>
</evidence>
<dbReference type="InterPro" id="IPR050250">
    <property type="entry name" value="Macrolide_Exporter_MacB"/>
</dbReference>
<accession>A0A6J6Y7B1</accession>
<feature type="transmembrane region" description="Helical" evidence="7">
    <location>
        <begin position="313"/>
        <end position="337"/>
    </location>
</feature>
<evidence type="ECO:0000256" key="6">
    <source>
        <dbReference type="ARBA" id="ARBA00038076"/>
    </source>
</evidence>
<feature type="transmembrane region" description="Helical" evidence="7">
    <location>
        <begin position="259"/>
        <end position="292"/>
    </location>
</feature>
<evidence type="ECO:0000256" key="3">
    <source>
        <dbReference type="ARBA" id="ARBA00022692"/>
    </source>
</evidence>
<keyword evidence="2" id="KW-1003">Cell membrane</keyword>
<keyword evidence="3 7" id="KW-0812">Transmembrane</keyword>
<sequence>MFRLSLKMTLARKGRLFLTSLAIILGTGFLAGTYIFSDTLNSTFDRLFSDVFKDVDAYVRSSSFVEAEFGGEQRGSAPISALETVLSVPGVQDAAPDVQGYARIIGKDGKPIGADNGPPTFGGIASASVAGLWNIEDGRLPVGPTEMVMDKATAKAGKFVLGDTVRINAQSGSREFAMVGIVNYGDVSSPGGATFALFDQPTASEFLLKPGFVDAFLVQGDGTVSDEQLTSEINAALSPADKLETITGAQITQETQDQIGAVLSFLTLFLTAFSFIALGIGCFVIYNVFSITTAQRLKENALLRAIGANKRQVVVAMMVEALIIGLLGSALGFLSGIGLSRGLSAMLNAFGIELPTTGLTIQTNRIVLTMIVGTVITILSAILPALRAGRVPPLAALRDTALENVGSVKRRVTIGVVAMLLGAGAITATAAGASNVLLGIGVLLVFAGVLIIGPGIAKPVALSLGRPIEKLRGVTGAMARQNAARNPKRTARTAAPVLIGVALVTAMTVFAASVRSEVRTTIGDQFQGDYIVSSANRQFGGLAPSLAPELAALPGVAQATGLGFTSVNLDGSGKFVLIIDPATASGLITFNMVQGDQSKLSASGILVSDTRALANGWTIGSTIDVAMVDGTQKTVTVEGTFASNGFGGSYVVSRAFFEGTLNNLFDTNIYIRLVDGANNDQVYDALFGATTDKGLGTLQSRDEFIDAESGQINQILGLIYGLLGLSIIIAIVGIVITLLLSVFERRREIGLLRAIGMTRSQVRTTVRWESVITSMFGAIVGVVLGVVMGFVLILILADSGASAFSLPIAGTIWILVLSFIVGVLAAVYPARRATKVDIMQSIATT</sequence>
<dbReference type="GO" id="GO:0022857">
    <property type="term" value="F:transmembrane transporter activity"/>
    <property type="evidence" value="ECO:0007669"/>
    <property type="project" value="TreeGrafter"/>
</dbReference>
<dbReference type="PANTHER" id="PTHR30572">
    <property type="entry name" value="MEMBRANE COMPONENT OF TRANSPORTER-RELATED"/>
    <property type="match status" value="1"/>
</dbReference>
<keyword evidence="4 7" id="KW-1133">Transmembrane helix</keyword>
<keyword evidence="5 7" id="KW-0472">Membrane</keyword>
<evidence type="ECO:0000313" key="10">
    <source>
        <dbReference type="EMBL" id="CAB4801527.1"/>
    </source>
</evidence>